<dbReference type="STRING" id="1093900.A0A507B4C6"/>
<dbReference type="InParanoid" id="A0A507B4C6"/>
<evidence type="ECO:0000313" key="7">
    <source>
        <dbReference type="EMBL" id="TPX17112.1"/>
    </source>
</evidence>
<dbReference type="EMBL" id="SKBQ01000014">
    <property type="protein sequence ID" value="TPX17112.1"/>
    <property type="molecule type" value="Genomic_DNA"/>
</dbReference>
<reference evidence="7 8" key="1">
    <citation type="submission" date="2019-06" db="EMBL/GenBank/DDBJ databases">
        <title>Draft genome sequence of the filamentous fungus Phialemoniopsis curvata isolated from diesel fuel.</title>
        <authorList>
            <person name="Varaljay V.A."/>
            <person name="Lyon W.J."/>
            <person name="Crouch A.L."/>
            <person name="Drake C.E."/>
            <person name="Hollomon J.M."/>
            <person name="Nadeau L.J."/>
            <person name="Nunn H.S."/>
            <person name="Stevenson B.S."/>
            <person name="Bojanowski C.L."/>
            <person name="Crookes-Goodson W.J."/>
        </authorList>
    </citation>
    <scope>NUCLEOTIDE SEQUENCE [LARGE SCALE GENOMIC DNA]</scope>
    <source>
        <strain evidence="7 8">D216</strain>
    </source>
</reference>
<comment type="subunit">
    <text evidence="6">Component of the mitochondrial small ribosomal subunit.</text>
</comment>
<proteinExistence type="inferred from homology"/>
<dbReference type="FunCoup" id="A0A507B4C6">
    <property type="interactions" value="109"/>
</dbReference>
<evidence type="ECO:0000256" key="6">
    <source>
        <dbReference type="PIRNR" id="PIRNR029764"/>
    </source>
</evidence>
<dbReference type="GO" id="GO:0003735">
    <property type="term" value="F:structural constituent of ribosome"/>
    <property type="evidence" value="ECO:0007669"/>
    <property type="project" value="UniProtKB-UniRule"/>
</dbReference>
<dbReference type="Proteomes" id="UP000319257">
    <property type="component" value="Unassembled WGS sequence"/>
</dbReference>
<accession>A0A507B4C6</accession>
<dbReference type="PANTHER" id="PTHR37799">
    <property type="entry name" value="37S RIBOSOMAL PROTEIN S25, MITOCHONDRIAL"/>
    <property type="match status" value="1"/>
</dbReference>
<dbReference type="Pfam" id="PF13741">
    <property type="entry name" value="MRP-S25"/>
    <property type="match status" value="1"/>
</dbReference>
<keyword evidence="8" id="KW-1185">Reference proteome</keyword>
<dbReference type="AlphaFoldDB" id="A0A507B4C6"/>
<keyword evidence="3 6" id="KW-0689">Ribosomal protein</keyword>
<gene>
    <name evidence="7" type="ORF">E0L32_003230</name>
</gene>
<evidence type="ECO:0000256" key="4">
    <source>
        <dbReference type="ARBA" id="ARBA00023128"/>
    </source>
</evidence>
<dbReference type="GeneID" id="41970677"/>
<dbReference type="PIRSF" id="PIRSF029764">
    <property type="entry name" value="RSM25"/>
    <property type="match status" value="1"/>
</dbReference>
<evidence type="ECO:0000256" key="1">
    <source>
        <dbReference type="ARBA" id="ARBA00004173"/>
    </source>
</evidence>
<evidence type="ECO:0000313" key="8">
    <source>
        <dbReference type="Proteomes" id="UP000319257"/>
    </source>
</evidence>
<protein>
    <recommendedName>
        <fullName evidence="6">37S ribosomal protein S25, mitochondrial</fullName>
    </recommendedName>
</protein>
<dbReference type="PANTHER" id="PTHR37799:SF1">
    <property type="entry name" value="SMALL RIBOSOMAL SUBUNIT PROTEIN MS23"/>
    <property type="match status" value="1"/>
</dbReference>
<dbReference type="OrthoDB" id="5542239at2759"/>
<comment type="caution">
    <text evidence="7">The sequence shown here is derived from an EMBL/GenBank/DDBJ whole genome shotgun (WGS) entry which is preliminary data.</text>
</comment>
<dbReference type="InterPro" id="IPR059242">
    <property type="entry name" value="mS23_dom"/>
</dbReference>
<sequence>MARHFKAARVFRTAQKNLAVRTVASVEEVPPPWLKVVESIPPSEILTRPYPVQHQPLNPRARKPKNIFKPQQITFEEDEYRRTFFRDHPWELARPRMVIEMDGKDARRCDWSKGLRQPGIPLTGESVVQRQLWLMHNVPDITKEQAYDAVRREFYALRQEEEVERRIAQEEARMVGAYFGKSAMQVGMELEDAQFEKWKSWAATQTEKIEAERTAAYTSFGDQAETPDVVAEEQVV</sequence>
<evidence type="ECO:0000256" key="2">
    <source>
        <dbReference type="ARBA" id="ARBA00009864"/>
    </source>
</evidence>
<evidence type="ECO:0000256" key="3">
    <source>
        <dbReference type="ARBA" id="ARBA00022980"/>
    </source>
</evidence>
<dbReference type="CDD" id="cd23701">
    <property type="entry name" value="At1g26750"/>
    <property type="match status" value="1"/>
</dbReference>
<keyword evidence="4 6" id="KW-0496">Mitochondrion</keyword>
<dbReference type="InterPro" id="IPR016939">
    <property type="entry name" value="Ribosomal_mS23_fun"/>
</dbReference>
<comment type="similarity">
    <text evidence="2">Belongs to the mitochondrion-specific ribosomal protein mS23 family.</text>
</comment>
<organism evidence="7 8">
    <name type="scientific">Thyridium curvatum</name>
    <dbReference type="NCBI Taxonomy" id="1093900"/>
    <lineage>
        <taxon>Eukaryota</taxon>
        <taxon>Fungi</taxon>
        <taxon>Dikarya</taxon>
        <taxon>Ascomycota</taxon>
        <taxon>Pezizomycotina</taxon>
        <taxon>Sordariomycetes</taxon>
        <taxon>Sordariomycetidae</taxon>
        <taxon>Thyridiales</taxon>
        <taxon>Thyridiaceae</taxon>
        <taxon>Thyridium</taxon>
    </lineage>
</organism>
<dbReference type="GO" id="GO:0005763">
    <property type="term" value="C:mitochondrial small ribosomal subunit"/>
    <property type="evidence" value="ECO:0007669"/>
    <property type="project" value="UniProtKB-UniRule"/>
</dbReference>
<comment type="subcellular location">
    <subcellularLocation>
        <location evidence="1 6">Mitochondrion</location>
    </subcellularLocation>
</comment>
<keyword evidence="5 6" id="KW-0687">Ribonucleoprotein</keyword>
<evidence type="ECO:0000256" key="5">
    <source>
        <dbReference type="ARBA" id="ARBA00023274"/>
    </source>
</evidence>
<name>A0A507B4C6_9PEZI</name>
<dbReference type="RefSeq" id="XP_030998823.1">
    <property type="nucleotide sequence ID" value="XM_031137508.1"/>
</dbReference>